<name>A0A1H5H021_9ACTN</name>
<proteinExistence type="predicted"/>
<gene>
    <name evidence="1" type="ORF">SAMN04488561_0712</name>
</gene>
<dbReference type="Proteomes" id="UP000181980">
    <property type="component" value="Unassembled WGS sequence"/>
</dbReference>
<evidence type="ECO:0000313" key="1">
    <source>
        <dbReference type="EMBL" id="SEE21297.1"/>
    </source>
</evidence>
<organism evidence="1 2">
    <name type="scientific">Jiangella alba</name>
    <dbReference type="NCBI Taxonomy" id="561176"/>
    <lineage>
        <taxon>Bacteria</taxon>
        <taxon>Bacillati</taxon>
        <taxon>Actinomycetota</taxon>
        <taxon>Actinomycetes</taxon>
        <taxon>Jiangellales</taxon>
        <taxon>Jiangellaceae</taxon>
        <taxon>Jiangella</taxon>
    </lineage>
</organism>
<dbReference type="EMBL" id="FNUC01000003">
    <property type="protein sequence ID" value="SEE21297.1"/>
    <property type="molecule type" value="Genomic_DNA"/>
</dbReference>
<dbReference type="AlphaFoldDB" id="A0A1H5H021"/>
<protein>
    <submittedName>
        <fullName evidence="1">Uncharacterized protein</fullName>
    </submittedName>
</protein>
<reference evidence="2" key="1">
    <citation type="submission" date="2016-10" db="EMBL/GenBank/DDBJ databases">
        <authorList>
            <person name="Varghese N."/>
            <person name="Submissions S."/>
        </authorList>
    </citation>
    <scope>NUCLEOTIDE SEQUENCE [LARGE SCALE GENOMIC DNA]</scope>
    <source>
        <strain evidence="2">DSM 45237</strain>
    </source>
</reference>
<keyword evidence="2" id="KW-1185">Reference proteome</keyword>
<accession>A0A1H5H021</accession>
<dbReference type="RefSeq" id="WP_069110476.1">
    <property type="nucleotide sequence ID" value="NZ_FNUC01000003.1"/>
</dbReference>
<dbReference type="OrthoDB" id="3520945at2"/>
<sequence>MSVRNDYDRKTAGLAGVRVEGVEYWDMRDVEPREWDHGDWHHAVMGVELTTDAGPVSVVCTNTFHPYGVEIFDEPLSKLVVRGDDGPGNWTVTDHPAWRSRTDQPILAAGTFWERLGFGPGRYSDGSIATPARTVEVPVALRLDFAAGPLWFVAGNPSETGEVFIPGDEIMVVFTPEEMLRIGFPAVAF</sequence>
<dbReference type="STRING" id="561176.SAMN04488561_0712"/>
<evidence type="ECO:0000313" key="2">
    <source>
        <dbReference type="Proteomes" id="UP000181980"/>
    </source>
</evidence>